<comment type="catalytic activity">
    <reaction evidence="9 10">
        <text>a CDP-1,2-diacyl-sn-glycerol + sn-glycerol 3-phosphate = a 1,2-diacyl-sn-glycero-3-phospho-(1'-sn-glycero-3'-phosphate) + CMP + H(+)</text>
        <dbReference type="Rhea" id="RHEA:12593"/>
        <dbReference type="ChEBI" id="CHEBI:15378"/>
        <dbReference type="ChEBI" id="CHEBI:57597"/>
        <dbReference type="ChEBI" id="CHEBI:58332"/>
        <dbReference type="ChEBI" id="CHEBI:60110"/>
        <dbReference type="ChEBI" id="CHEBI:60377"/>
        <dbReference type="EC" id="2.7.8.5"/>
    </reaction>
</comment>
<keyword evidence="4 10" id="KW-0808">Transferase</keyword>
<sequence length="471" mass="53547">MHPLGRRLLTHAGQIGLPAFVMRASDVQILAAPGDFYKTLQQRIATARQRITLSALYLGAAERDLVAALDTALARNQQLRVRVLLDYFRGTRQTKGGSSVDLLLPLKQAYPDRVEFSLYRTPDMGRMLGQMAPPRWNETVGVQHTKVAVFDEDVLLTGANLSQDYFTNRQDRYVLFQRSALSSYFDEMVQRLGMLSYRVGEMGPVSPAADARGPDPEDGAPFRRHARTLLDTFTADWRAKAINSTNMPPVNMADGAADHALVIPALQMAPLHVRQDEAVMHGVLKDLCTETHQWRAHLASGYFNLHDDIRARILRTNADWEMIVASPEANGFFKAQDVSRHIPAAYSLIERDFMRDAKRQGHASRFRMLEYMRSGWTFHAKGIWVEPQNDSIGPMLATIGSPNFGYRSFQRDIEAQAWVFSENTMLRQRWTAELDMLRKHLRDVPLEELEGRRQNSPSWVPLATKVIRRMM</sequence>
<dbReference type="CDD" id="cd09137">
    <property type="entry name" value="PLDc_PGS1_euk_2"/>
    <property type="match status" value="1"/>
</dbReference>
<keyword evidence="7 10" id="KW-0594">Phospholipid biosynthesis</keyword>
<dbReference type="Gene3D" id="3.30.870.10">
    <property type="entry name" value="Endonuclease Chain A"/>
    <property type="match status" value="2"/>
</dbReference>
<keyword evidence="6 10" id="KW-0443">Lipid metabolism</keyword>
<comment type="function">
    <text evidence="10">Functions in the biosynthesis of the anionic phospholipids phosphatidylglycerol and cardiolipin.</text>
</comment>
<dbReference type="GO" id="GO:0032049">
    <property type="term" value="P:cardiolipin biosynthetic process"/>
    <property type="evidence" value="ECO:0007669"/>
    <property type="project" value="InterPro"/>
</dbReference>
<dbReference type="EMBL" id="KZ992813">
    <property type="protein sequence ID" value="RKP06813.1"/>
    <property type="molecule type" value="Genomic_DNA"/>
</dbReference>
<keyword evidence="10" id="KW-0547">Nucleotide-binding</keyword>
<keyword evidence="10" id="KW-0496">Mitochondrion</keyword>
<keyword evidence="3 10" id="KW-0444">Lipid biosynthesis</keyword>
<dbReference type="STRING" id="78915.A0A4P9XLQ8"/>
<dbReference type="InterPro" id="IPR001736">
    <property type="entry name" value="PLipase_D/transphosphatidylase"/>
</dbReference>
<dbReference type="OrthoDB" id="10250191at2759"/>
<dbReference type="PANTHER" id="PTHR12586">
    <property type="entry name" value="CDP-DIACYLGLYCEROL--SERINE O-PHOSPHATIDYLTRANSFERASE"/>
    <property type="match status" value="1"/>
</dbReference>
<evidence type="ECO:0000256" key="9">
    <source>
        <dbReference type="ARBA" id="ARBA00048586"/>
    </source>
</evidence>
<dbReference type="GO" id="GO:0005524">
    <property type="term" value="F:ATP binding"/>
    <property type="evidence" value="ECO:0007669"/>
    <property type="project" value="UniProtKB-KW"/>
</dbReference>
<dbReference type="InterPro" id="IPR025202">
    <property type="entry name" value="PLD-like_dom"/>
</dbReference>
<dbReference type="GO" id="GO:0008444">
    <property type="term" value="F:CDP-diacylglycerol-glycerol-3-phosphate 3-phosphatidyltransferase activity"/>
    <property type="evidence" value="ECO:0007669"/>
    <property type="project" value="UniProtKB-EC"/>
</dbReference>
<gene>
    <name evidence="12" type="ORF">THASP1DRAFT_31373</name>
</gene>
<comment type="pathway">
    <text evidence="1 10">Phospholipid metabolism; phosphatidylglycerol biosynthesis; phosphatidylglycerol from CDP-diacylglycerol: step 1/2.</text>
</comment>
<evidence type="ECO:0000256" key="6">
    <source>
        <dbReference type="ARBA" id="ARBA00023098"/>
    </source>
</evidence>
<dbReference type="CDD" id="cd09135">
    <property type="entry name" value="PLDc_PGS1_euk_1"/>
    <property type="match status" value="1"/>
</dbReference>
<proteinExistence type="inferred from homology"/>
<dbReference type="Proteomes" id="UP000271241">
    <property type="component" value="Unassembled WGS sequence"/>
</dbReference>
<evidence type="ECO:0000259" key="11">
    <source>
        <dbReference type="PROSITE" id="PS50035"/>
    </source>
</evidence>
<dbReference type="Pfam" id="PF13091">
    <property type="entry name" value="PLDc_2"/>
    <property type="match status" value="1"/>
</dbReference>
<dbReference type="AlphaFoldDB" id="A0A4P9XLQ8"/>
<evidence type="ECO:0000256" key="10">
    <source>
        <dbReference type="RuleBase" id="RU365024"/>
    </source>
</evidence>
<dbReference type="InterPro" id="IPR016270">
    <property type="entry name" value="PGS1"/>
</dbReference>
<evidence type="ECO:0000256" key="1">
    <source>
        <dbReference type="ARBA" id="ARBA00005042"/>
    </source>
</evidence>
<dbReference type="SMART" id="SM00155">
    <property type="entry name" value="PLDc"/>
    <property type="match status" value="2"/>
</dbReference>
<feature type="domain" description="PLD phosphodiesterase" evidence="11">
    <location>
        <begin position="139"/>
        <end position="165"/>
    </location>
</feature>
<dbReference type="PROSITE" id="PS50035">
    <property type="entry name" value="PLD"/>
    <property type="match status" value="1"/>
</dbReference>
<evidence type="ECO:0000256" key="7">
    <source>
        <dbReference type="ARBA" id="ARBA00023209"/>
    </source>
</evidence>
<keyword evidence="13" id="KW-1185">Reference proteome</keyword>
<keyword evidence="10" id="KW-0067">ATP-binding</keyword>
<keyword evidence="8 10" id="KW-1208">Phospholipid metabolism</keyword>
<dbReference type="EC" id="2.7.8.5" evidence="10"/>
<dbReference type="PIRSF" id="PIRSF000850">
    <property type="entry name" value="Phospholipase_D_PSS"/>
    <property type="match status" value="1"/>
</dbReference>
<reference evidence="13" key="1">
    <citation type="journal article" date="2018" name="Nat. Microbiol.">
        <title>Leveraging single-cell genomics to expand the fungal tree of life.</title>
        <authorList>
            <person name="Ahrendt S.R."/>
            <person name="Quandt C.A."/>
            <person name="Ciobanu D."/>
            <person name="Clum A."/>
            <person name="Salamov A."/>
            <person name="Andreopoulos B."/>
            <person name="Cheng J.F."/>
            <person name="Woyke T."/>
            <person name="Pelin A."/>
            <person name="Henrissat B."/>
            <person name="Reynolds N.K."/>
            <person name="Benny G.L."/>
            <person name="Smith M.E."/>
            <person name="James T.Y."/>
            <person name="Grigoriev I.V."/>
        </authorList>
    </citation>
    <scope>NUCLEOTIDE SEQUENCE [LARGE SCALE GENOMIC DNA]</scope>
    <source>
        <strain evidence="13">RSA 1356</strain>
    </source>
</reference>
<evidence type="ECO:0000256" key="3">
    <source>
        <dbReference type="ARBA" id="ARBA00022516"/>
    </source>
</evidence>
<evidence type="ECO:0000256" key="8">
    <source>
        <dbReference type="ARBA" id="ARBA00023264"/>
    </source>
</evidence>
<evidence type="ECO:0000256" key="4">
    <source>
        <dbReference type="ARBA" id="ARBA00022679"/>
    </source>
</evidence>
<dbReference type="UniPathway" id="UPA00084">
    <property type="reaction ID" value="UER00503"/>
</dbReference>
<comment type="similarity">
    <text evidence="2 10">Belongs to the CDP-alcohol phosphatidyltransferase class-II family.</text>
</comment>
<dbReference type="SUPFAM" id="SSF56024">
    <property type="entry name" value="Phospholipase D/nuclease"/>
    <property type="match status" value="1"/>
</dbReference>
<evidence type="ECO:0000256" key="2">
    <source>
        <dbReference type="ARBA" id="ARBA00010682"/>
    </source>
</evidence>
<evidence type="ECO:0000313" key="13">
    <source>
        <dbReference type="Proteomes" id="UP000271241"/>
    </source>
</evidence>
<dbReference type="PANTHER" id="PTHR12586:SF1">
    <property type="entry name" value="CDP-DIACYLGLYCEROL--GLYCEROL-3-PHOSPHATE 3-PHOSPHATIDYLTRANSFERASE, MITOCHONDRIAL"/>
    <property type="match status" value="1"/>
</dbReference>
<protein>
    <recommendedName>
        <fullName evidence="10">CDP-diacylglycerol--glycerol-3-phosphate 3-phosphatidyltransferase</fullName>
        <ecNumber evidence="10">2.7.8.5</ecNumber>
    </recommendedName>
</protein>
<evidence type="ECO:0000313" key="12">
    <source>
        <dbReference type="EMBL" id="RKP06813.1"/>
    </source>
</evidence>
<keyword evidence="5" id="KW-0677">Repeat</keyword>
<comment type="subcellular location">
    <subcellularLocation>
        <location evidence="10">Mitochondrion</location>
    </subcellularLocation>
</comment>
<name>A0A4P9XLQ8_9FUNG</name>
<dbReference type="GO" id="GO:0005739">
    <property type="term" value="C:mitochondrion"/>
    <property type="evidence" value="ECO:0007669"/>
    <property type="project" value="UniProtKB-SubCell"/>
</dbReference>
<evidence type="ECO:0000256" key="5">
    <source>
        <dbReference type="ARBA" id="ARBA00022737"/>
    </source>
</evidence>
<organism evidence="12 13">
    <name type="scientific">Thamnocephalis sphaerospora</name>
    <dbReference type="NCBI Taxonomy" id="78915"/>
    <lineage>
        <taxon>Eukaryota</taxon>
        <taxon>Fungi</taxon>
        <taxon>Fungi incertae sedis</taxon>
        <taxon>Zoopagomycota</taxon>
        <taxon>Zoopagomycotina</taxon>
        <taxon>Zoopagomycetes</taxon>
        <taxon>Zoopagales</taxon>
        <taxon>Sigmoideomycetaceae</taxon>
        <taxon>Thamnocephalis</taxon>
    </lineage>
</organism>
<accession>A0A4P9XLQ8</accession>